<evidence type="ECO:0000256" key="7">
    <source>
        <dbReference type="ARBA" id="ARBA00024211"/>
    </source>
</evidence>
<evidence type="ECO:0000256" key="4">
    <source>
        <dbReference type="ARBA" id="ARBA00022618"/>
    </source>
</evidence>
<evidence type="ECO:0000256" key="5">
    <source>
        <dbReference type="ARBA" id="ARBA00023136"/>
    </source>
</evidence>
<accession>A0A067K4A0</accession>
<organism evidence="11 12">
    <name type="scientific">Jatropha curcas</name>
    <name type="common">Barbados nut</name>
    <dbReference type="NCBI Taxonomy" id="180498"/>
    <lineage>
        <taxon>Eukaryota</taxon>
        <taxon>Viridiplantae</taxon>
        <taxon>Streptophyta</taxon>
        <taxon>Embryophyta</taxon>
        <taxon>Tracheophyta</taxon>
        <taxon>Spermatophyta</taxon>
        <taxon>Magnoliopsida</taxon>
        <taxon>eudicotyledons</taxon>
        <taxon>Gunneridae</taxon>
        <taxon>Pentapetalae</taxon>
        <taxon>rosids</taxon>
        <taxon>fabids</taxon>
        <taxon>Malpighiales</taxon>
        <taxon>Euphorbiaceae</taxon>
        <taxon>Crotonoideae</taxon>
        <taxon>Jatropheae</taxon>
        <taxon>Jatropha</taxon>
    </lineage>
</organism>
<dbReference type="GO" id="GO:2000067">
    <property type="term" value="P:regulation of root morphogenesis"/>
    <property type="evidence" value="ECO:0007669"/>
    <property type="project" value="UniProtKB-ARBA"/>
</dbReference>
<protein>
    <recommendedName>
        <fullName evidence="10">SOSEKI DIX-like domain-containing protein</fullName>
    </recommendedName>
</protein>
<dbReference type="GO" id="GO:0051301">
    <property type="term" value="P:cell division"/>
    <property type="evidence" value="ECO:0007669"/>
    <property type="project" value="UniProtKB-KW"/>
</dbReference>
<keyword evidence="3" id="KW-1003">Cell membrane</keyword>
<dbReference type="STRING" id="180498.A0A067K4A0"/>
<comment type="subcellular location">
    <subcellularLocation>
        <location evidence="1">Cell membrane</location>
        <topology evidence="1">Peripheral membrane protein</topology>
        <orientation evidence="1">Cytoplasmic side</orientation>
    </subcellularLocation>
</comment>
<keyword evidence="4" id="KW-0132">Cell division</keyword>
<dbReference type="PIRSF" id="PIRSF031043">
    <property type="entry name" value="UCP031043"/>
    <property type="match status" value="1"/>
</dbReference>
<evidence type="ECO:0000256" key="9">
    <source>
        <dbReference type="SAM" id="MobiDB-lite"/>
    </source>
</evidence>
<comment type="subunit">
    <text evidence="8">Homodimer. Forms long polymer filaments with other SOKs proteins polymers (e.g. SOK1, SOK2, SOK3 and SOK4) crucial for polar localization and biological activity. Binds to ANGUSTIFOLIA (AN).</text>
</comment>
<evidence type="ECO:0000256" key="1">
    <source>
        <dbReference type="ARBA" id="ARBA00004413"/>
    </source>
</evidence>
<feature type="region of interest" description="Disordered" evidence="9">
    <location>
        <begin position="131"/>
        <end position="199"/>
    </location>
</feature>
<dbReference type="Proteomes" id="UP000027138">
    <property type="component" value="Unassembled WGS sequence"/>
</dbReference>
<reference evidence="11 12" key="1">
    <citation type="journal article" date="2014" name="PLoS ONE">
        <title>Global Analysis of Gene Expression Profiles in Physic Nut (Jatropha curcas L.) Seedlings Exposed to Salt Stress.</title>
        <authorList>
            <person name="Zhang L."/>
            <person name="Zhang C."/>
            <person name="Wu P."/>
            <person name="Chen Y."/>
            <person name="Li M."/>
            <person name="Jiang H."/>
            <person name="Wu G."/>
        </authorList>
    </citation>
    <scope>NUCLEOTIDE SEQUENCE [LARGE SCALE GENOMIC DNA]</scope>
    <source>
        <strain evidence="12">cv. GZQX0401</strain>
        <tissue evidence="11">Young leaves</tissue>
    </source>
</reference>
<dbReference type="AlphaFoldDB" id="A0A067K4A0"/>
<dbReference type="OrthoDB" id="1280899at2759"/>
<dbReference type="InterPro" id="IPR021182">
    <property type="entry name" value="SOK_magnoliopsida"/>
</dbReference>
<sequence>MATNSIEIMVPKKYQDQESSLQITKKQNKPQLKPEKKVAVIYYLSRNGQFEHPHFVEVPLSSAQGLYLRDVLKTLNLLRGQGMTSMYSWASKRSYKNGYIWQDLSDDDFIHPCQSQDYILKGSLLDENSQSFRSNESISSSTSRRSSEMNSFTSENSNSSVTRRKNHSPSSIEHKVYKAKTAGELSRKGSNVSTQTDNDQTIKLEIEEAEPELEGLDIMKYNSETSDNLEKSIEIYRSAANVTYQKVGRDHNSERRNDTKLLMKLIGCGCGSKRFKDFESMKEKKY</sequence>
<evidence type="ECO:0000313" key="11">
    <source>
        <dbReference type="EMBL" id="KDP29868.1"/>
    </source>
</evidence>
<dbReference type="EMBL" id="KK914726">
    <property type="protein sequence ID" value="KDP29868.1"/>
    <property type="molecule type" value="Genomic_DNA"/>
</dbReference>
<evidence type="ECO:0000313" key="12">
    <source>
        <dbReference type="Proteomes" id="UP000027138"/>
    </source>
</evidence>
<feature type="domain" description="SOSEKI DIX-like" evidence="10">
    <location>
        <begin position="38"/>
        <end position="124"/>
    </location>
</feature>
<keyword evidence="5" id="KW-0472">Membrane</keyword>
<dbReference type="GO" id="GO:0090708">
    <property type="term" value="P:specification of plant organ axis polarity"/>
    <property type="evidence" value="ECO:0007669"/>
    <property type="project" value="UniProtKB-ARBA"/>
</dbReference>
<evidence type="ECO:0000256" key="8">
    <source>
        <dbReference type="ARBA" id="ARBA00046534"/>
    </source>
</evidence>
<dbReference type="GO" id="GO:0051258">
    <property type="term" value="P:protein polymerization"/>
    <property type="evidence" value="ECO:0007669"/>
    <property type="project" value="UniProtKB-ARBA"/>
</dbReference>
<evidence type="ECO:0000259" key="10">
    <source>
        <dbReference type="Pfam" id="PF06136"/>
    </source>
</evidence>
<dbReference type="PANTHER" id="PTHR31083">
    <property type="entry name" value="UPSTREAM OF FLC PROTEIN (DUF966)"/>
    <property type="match status" value="1"/>
</dbReference>
<gene>
    <name evidence="11" type="ORF">JCGZ_18443</name>
</gene>
<feature type="compositionally biased region" description="Low complexity" evidence="9">
    <location>
        <begin position="131"/>
        <end position="151"/>
    </location>
</feature>
<dbReference type="Pfam" id="PF06136">
    <property type="entry name" value="SOK"/>
    <property type="match status" value="1"/>
</dbReference>
<dbReference type="InterPro" id="IPR048351">
    <property type="entry name" value="SOK_DIX"/>
</dbReference>
<feature type="compositionally biased region" description="Polar residues" evidence="9">
    <location>
        <begin position="152"/>
        <end position="161"/>
    </location>
</feature>
<proteinExistence type="inferred from homology"/>
<feature type="compositionally biased region" description="Polar residues" evidence="9">
    <location>
        <begin position="188"/>
        <end position="199"/>
    </location>
</feature>
<keyword evidence="2" id="KW-0217">Developmental protein</keyword>
<dbReference type="InterPro" id="IPR010369">
    <property type="entry name" value="SOK"/>
</dbReference>
<evidence type="ECO:0000256" key="2">
    <source>
        <dbReference type="ARBA" id="ARBA00022473"/>
    </source>
</evidence>
<keyword evidence="12" id="KW-1185">Reference proteome</keyword>
<name>A0A067K4A0_JATCU</name>
<dbReference type="GO" id="GO:0051302">
    <property type="term" value="P:regulation of cell division"/>
    <property type="evidence" value="ECO:0007669"/>
    <property type="project" value="UniProtKB-ARBA"/>
</dbReference>
<evidence type="ECO:0000256" key="3">
    <source>
        <dbReference type="ARBA" id="ARBA00022475"/>
    </source>
</evidence>
<dbReference type="PANTHER" id="PTHR31083:SF20">
    <property type="entry name" value="AUXIN-RESPONSIVE PROTEIN"/>
    <property type="match status" value="1"/>
</dbReference>
<comment type="similarity">
    <text evidence="7">Belongs to the SOSEKI family.</text>
</comment>
<evidence type="ECO:0000256" key="6">
    <source>
        <dbReference type="ARBA" id="ARBA00023306"/>
    </source>
</evidence>
<keyword evidence="6" id="KW-0131">Cell cycle</keyword>
<dbReference type="GO" id="GO:0005886">
    <property type="term" value="C:plasma membrane"/>
    <property type="evidence" value="ECO:0007669"/>
    <property type="project" value="UniProtKB-SubCell"/>
</dbReference>